<sequence length="188" mass="22816">MEWFKEEQAPLLKRRYGCDRRLSKEDYYALYSAQCPQPYSGRDKEYSPGKDPLDFQKRMNRMNRRYRRRHDVDRRTMLGESPRCNRKPTQVTKNLFHHKPFAVADRDLVRRQQNRLRSEREFALGFTPRCTRPVQEHFFRAPLPHMKRNLLAEMLSTGMVTHRHPRIPSYQDPQYLAARARWIQNTYC</sequence>
<proteinExistence type="predicted"/>
<protein>
    <submittedName>
        <fullName evidence="1">Uncharacterized protein</fullName>
    </submittedName>
</protein>
<comment type="caution">
    <text evidence="1">The sequence shown here is derived from an EMBL/GenBank/DDBJ whole genome shotgun (WGS) entry which is preliminary data.</text>
</comment>
<reference evidence="1" key="1">
    <citation type="journal article" date="2021" name="Mol. Ecol. Resour.">
        <title>Apolygus lucorum genome provides insights into omnivorousness and mesophyll feeding.</title>
        <authorList>
            <person name="Liu Y."/>
            <person name="Liu H."/>
            <person name="Wang H."/>
            <person name="Huang T."/>
            <person name="Liu B."/>
            <person name="Yang B."/>
            <person name="Yin L."/>
            <person name="Li B."/>
            <person name="Zhang Y."/>
            <person name="Zhang S."/>
            <person name="Jiang F."/>
            <person name="Zhang X."/>
            <person name="Ren Y."/>
            <person name="Wang B."/>
            <person name="Wang S."/>
            <person name="Lu Y."/>
            <person name="Wu K."/>
            <person name="Fan W."/>
            <person name="Wang G."/>
        </authorList>
    </citation>
    <scope>NUCLEOTIDE SEQUENCE</scope>
    <source>
        <strain evidence="1">12Hb</strain>
    </source>
</reference>
<dbReference type="AlphaFoldDB" id="A0A8S9XCN1"/>
<evidence type="ECO:0000313" key="2">
    <source>
        <dbReference type="Proteomes" id="UP000466442"/>
    </source>
</evidence>
<name>A0A8S9XCN1_APOLU</name>
<accession>A0A8S9XCN1</accession>
<organism evidence="1 2">
    <name type="scientific">Apolygus lucorum</name>
    <name type="common">Small green plant bug</name>
    <name type="synonym">Lygocoris lucorum</name>
    <dbReference type="NCBI Taxonomy" id="248454"/>
    <lineage>
        <taxon>Eukaryota</taxon>
        <taxon>Metazoa</taxon>
        <taxon>Ecdysozoa</taxon>
        <taxon>Arthropoda</taxon>
        <taxon>Hexapoda</taxon>
        <taxon>Insecta</taxon>
        <taxon>Pterygota</taxon>
        <taxon>Neoptera</taxon>
        <taxon>Paraneoptera</taxon>
        <taxon>Hemiptera</taxon>
        <taxon>Heteroptera</taxon>
        <taxon>Panheteroptera</taxon>
        <taxon>Cimicomorpha</taxon>
        <taxon>Miridae</taxon>
        <taxon>Mirini</taxon>
        <taxon>Apolygus</taxon>
    </lineage>
</organism>
<keyword evidence="2" id="KW-1185">Reference proteome</keyword>
<evidence type="ECO:0000313" key="1">
    <source>
        <dbReference type="EMBL" id="KAF6206294.1"/>
    </source>
</evidence>
<gene>
    <name evidence="1" type="ORF">GE061_017524</name>
</gene>
<dbReference type="EMBL" id="WIXP02000008">
    <property type="protein sequence ID" value="KAF6206294.1"/>
    <property type="molecule type" value="Genomic_DNA"/>
</dbReference>
<dbReference type="Proteomes" id="UP000466442">
    <property type="component" value="Unassembled WGS sequence"/>
</dbReference>